<dbReference type="CDD" id="cd03401">
    <property type="entry name" value="SPFH_prohibitin"/>
    <property type="match status" value="1"/>
</dbReference>
<dbReference type="PRINTS" id="PR00679">
    <property type="entry name" value="PROHIBITIN"/>
</dbReference>
<dbReference type="GO" id="GO:0007005">
    <property type="term" value="P:mitochondrion organization"/>
    <property type="evidence" value="ECO:0007669"/>
    <property type="project" value="TreeGrafter"/>
</dbReference>
<dbReference type="SUPFAM" id="SSF117892">
    <property type="entry name" value="Band 7/SPFH domain"/>
    <property type="match status" value="1"/>
</dbReference>
<organism evidence="6 7">
    <name type="scientific">Candidatus Magasanikbacteria bacterium RIFCSPHIGHO2_01_FULL_33_34</name>
    <dbReference type="NCBI Taxonomy" id="1798671"/>
    <lineage>
        <taxon>Bacteria</taxon>
        <taxon>Candidatus Magasanikiibacteriota</taxon>
    </lineage>
</organism>
<dbReference type="Proteomes" id="UP000177067">
    <property type="component" value="Unassembled WGS sequence"/>
</dbReference>
<dbReference type="PANTHER" id="PTHR23222:SF1">
    <property type="entry name" value="PROHIBITIN-2"/>
    <property type="match status" value="1"/>
</dbReference>
<proteinExistence type="predicted"/>
<dbReference type="AlphaFoldDB" id="A0A1F6LL16"/>
<evidence type="ECO:0000256" key="1">
    <source>
        <dbReference type="ARBA" id="ARBA00004370"/>
    </source>
</evidence>
<keyword evidence="2 4" id="KW-0472">Membrane</keyword>
<evidence type="ECO:0000313" key="6">
    <source>
        <dbReference type="EMBL" id="OGH60087.1"/>
    </source>
</evidence>
<sequence>MDKNNLEKFARPALMLLVFVVLFNKLIPFLLIILIGYILFRVFNGLPIVPIQYQNYVPIQLSFLTKKINFNKKNMDMETLKVKGSGSPKKFAMYIVLFVIAIGLALNSFVIVGAGKTGVQVLFGDVRDEEFASGFHIKNPFVMVNQMNIRTQEYTMSIAQTEGKKIGDDSIAALTKEGLQVELDITILFHLIDDKASDVYREIGTGYEEVVIRPQIRSTIREIIAQYEAKDIYSEKRQEASQKILESIKSTIEPRGIFVEEVLLRNINLPANLANSIQEKLQAEQEAQRYEFVLQKEEKEAERKRVEAAGQRDSQQIINESLTPRYLQYLYIQSLKDREGTIYVPTDPSNGTPLFRSI</sequence>
<evidence type="ECO:0000256" key="4">
    <source>
        <dbReference type="SAM" id="Phobius"/>
    </source>
</evidence>
<evidence type="ECO:0000256" key="3">
    <source>
        <dbReference type="SAM" id="Coils"/>
    </source>
</evidence>
<dbReference type="InterPro" id="IPR001107">
    <property type="entry name" value="Band_7"/>
</dbReference>
<dbReference type="GO" id="GO:0016020">
    <property type="term" value="C:membrane"/>
    <property type="evidence" value="ECO:0007669"/>
    <property type="project" value="UniProtKB-SubCell"/>
</dbReference>
<keyword evidence="4" id="KW-1133">Transmembrane helix</keyword>
<dbReference type="InterPro" id="IPR000163">
    <property type="entry name" value="Prohibitin"/>
</dbReference>
<keyword evidence="4" id="KW-0812">Transmembrane</keyword>
<evidence type="ECO:0000313" key="7">
    <source>
        <dbReference type="Proteomes" id="UP000177067"/>
    </source>
</evidence>
<dbReference type="Gene3D" id="3.30.479.30">
    <property type="entry name" value="Band 7 domain"/>
    <property type="match status" value="1"/>
</dbReference>
<dbReference type="Pfam" id="PF01145">
    <property type="entry name" value="Band_7"/>
    <property type="match status" value="1"/>
</dbReference>
<dbReference type="EMBL" id="MFPS01000003">
    <property type="protein sequence ID" value="OGH60087.1"/>
    <property type="molecule type" value="Genomic_DNA"/>
</dbReference>
<protein>
    <recommendedName>
        <fullName evidence="5">Band 7 domain-containing protein</fullName>
    </recommendedName>
</protein>
<comment type="subcellular location">
    <subcellularLocation>
        <location evidence="1">Membrane</location>
    </subcellularLocation>
</comment>
<evidence type="ECO:0000256" key="2">
    <source>
        <dbReference type="ARBA" id="ARBA00023136"/>
    </source>
</evidence>
<feature type="transmembrane region" description="Helical" evidence="4">
    <location>
        <begin position="91"/>
        <end position="112"/>
    </location>
</feature>
<dbReference type="InterPro" id="IPR036013">
    <property type="entry name" value="Band_7/SPFH_dom_sf"/>
</dbReference>
<feature type="domain" description="Band 7" evidence="5">
    <location>
        <begin position="107"/>
        <end position="281"/>
    </location>
</feature>
<feature type="transmembrane region" description="Helical" evidence="4">
    <location>
        <begin position="12"/>
        <end position="40"/>
    </location>
</feature>
<dbReference type="PANTHER" id="PTHR23222">
    <property type="entry name" value="PROHIBITIN"/>
    <property type="match status" value="1"/>
</dbReference>
<comment type="caution">
    <text evidence="6">The sequence shown here is derived from an EMBL/GenBank/DDBJ whole genome shotgun (WGS) entry which is preliminary data.</text>
</comment>
<gene>
    <name evidence="6" type="ORF">A2725_00355</name>
</gene>
<accession>A0A1F6LL16</accession>
<name>A0A1F6LL16_9BACT</name>
<dbReference type="SMART" id="SM00244">
    <property type="entry name" value="PHB"/>
    <property type="match status" value="1"/>
</dbReference>
<evidence type="ECO:0000259" key="5">
    <source>
        <dbReference type="SMART" id="SM00244"/>
    </source>
</evidence>
<keyword evidence="3" id="KW-0175">Coiled coil</keyword>
<feature type="coiled-coil region" evidence="3">
    <location>
        <begin position="280"/>
        <end position="307"/>
    </location>
</feature>
<reference evidence="6 7" key="1">
    <citation type="journal article" date="2016" name="Nat. Commun.">
        <title>Thousands of microbial genomes shed light on interconnected biogeochemical processes in an aquifer system.</title>
        <authorList>
            <person name="Anantharaman K."/>
            <person name="Brown C.T."/>
            <person name="Hug L.A."/>
            <person name="Sharon I."/>
            <person name="Castelle C.J."/>
            <person name="Probst A.J."/>
            <person name="Thomas B.C."/>
            <person name="Singh A."/>
            <person name="Wilkins M.J."/>
            <person name="Karaoz U."/>
            <person name="Brodie E.L."/>
            <person name="Williams K.H."/>
            <person name="Hubbard S.S."/>
            <person name="Banfield J.F."/>
        </authorList>
    </citation>
    <scope>NUCLEOTIDE SEQUENCE [LARGE SCALE GENOMIC DNA]</scope>
</reference>